<gene>
    <name evidence="3" type="ORF">O3P69_020666</name>
</gene>
<sequence>MSQEECVSTTVDNRLMAVDAAKPSQICEPSRTCNRRYSEVMREYLRRKRQRDGNIDDTNIKPSEVLTRQADHTGPSGCSYVRWDNPDTPGLLSVNTQVPVVEESCEVCDVQEEYCSPRLSPFSPLTPESGADSFSTAKSHFSSNPPTSLLPRTNVSPDSSSPDLAEGYFLPRDNVTSVGIDSFRSRDSHTPGGLKAPVINVYSAGGSPKMRHNEDECGQSESRCLAVQPCQSASRTYVLNTFKEERPFGEESVENDVSLMREAAQDSNENLLSPVALDFDQESFFELCQCYPPEEKESSSYSLRHTSLQPWGNEGSPTFTWPPSEQQGSGRPVSQASVTARLQKLKRLHRLGWSLIVLGVIIIFLAVLIYFILE</sequence>
<feature type="region of interest" description="Disordered" evidence="1">
    <location>
        <begin position="314"/>
        <end position="333"/>
    </location>
</feature>
<dbReference type="EMBL" id="JARAKH010000028">
    <property type="protein sequence ID" value="KAK8388868.1"/>
    <property type="molecule type" value="Genomic_DNA"/>
</dbReference>
<feature type="region of interest" description="Disordered" evidence="1">
    <location>
        <begin position="119"/>
        <end position="168"/>
    </location>
</feature>
<keyword evidence="4" id="KW-1185">Reference proteome</keyword>
<feature type="compositionally biased region" description="Polar residues" evidence="1">
    <location>
        <begin position="132"/>
        <end position="162"/>
    </location>
</feature>
<organism evidence="3 4">
    <name type="scientific">Scylla paramamosain</name>
    <name type="common">Mud crab</name>
    <dbReference type="NCBI Taxonomy" id="85552"/>
    <lineage>
        <taxon>Eukaryota</taxon>
        <taxon>Metazoa</taxon>
        <taxon>Ecdysozoa</taxon>
        <taxon>Arthropoda</taxon>
        <taxon>Crustacea</taxon>
        <taxon>Multicrustacea</taxon>
        <taxon>Malacostraca</taxon>
        <taxon>Eumalacostraca</taxon>
        <taxon>Eucarida</taxon>
        <taxon>Decapoda</taxon>
        <taxon>Pleocyemata</taxon>
        <taxon>Brachyura</taxon>
        <taxon>Eubrachyura</taxon>
        <taxon>Portunoidea</taxon>
        <taxon>Portunidae</taxon>
        <taxon>Portuninae</taxon>
        <taxon>Scylla</taxon>
    </lineage>
</organism>
<evidence type="ECO:0000256" key="1">
    <source>
        <dbReference type="SAM" id="MobiDB-lite"/>
    </source>
</evidence>
<comment type="caution">
    <text evidence="3">The sequence shown here is derived from an EMBL/GenBank/DDBJ whole genome shotgun (WGS) entry which is preliminary data.</text>
</comment>
<evidence type="ECO:0000313" key="4">
    <source>
        <dbReference type="Proteomes" id="UP001487740"/>
    </source>
</evidence>
<dbReference type="Proteomes" id="UP001487740">
    <property type="component" value="Unassembled WGS sequence"/>
</dbReference>
<dbReference type="AlphaFoldDB" id="A0AAW0TNR4"/>
<reference evidence="3 4" key="1">
    <citation type="submission" date="2023-03" db="EMBL/GenBank/DDBJ databases">
        <title>High-quality genome of Scylla paramamosain provides insights in environmental adaptation.</title>
        <authorList>
            <person name="Zhang L."/>
        </authorList>
    </citation>
    <scope>NUCLEOTIDE SEQUENCE [LARGE SCALE GENOMIC DNA]</scope>
    <source>
        <strain evidence="3">LZ_2023a</strain>
        <tissue evidence="3">Muscle</tissue>
    </source>
</reference>
<proteinExistence type="predicted"/>
<keyword evidence="2" id="KW-0472">Membrane</keyword>
<name>A0AAW0TNR4_SCYPA</name>
<feature type="transmembrane region" description="Helical" evidence="2">
    <location>
        <begin position="351"/>
        <end position="373"/>
    </location>
</feature>
<accession>A0AAW0TNR4</accession>
<evidence type="ECO:0000313" key="3">
    <source>
        <dbReference type="EMBL" id="KAK8388868.1"/>
    </source>
</evidence>
<evidence type="ECO:0000256" key="2">
    <source>
        <dbReference type="SAM" id="Phobius"/>
    </source>
</evidence>
<keyword evidence="2" id="KW-0812">Transmembrane</keyword>
<keyword evidence="2" id="KW-1133">Transmembrane helix</keyword>
<protein>
    <submittedName>
        <fullName evidence="3">Uncharacterized protein</fullName>
    </submittedName>
</protein>